<dbReference type="EMBL" id="JAQMHB010000001">
    <property type="protein sequence ID" value="MDS9993209.1"/>
    <property type="molecule type" value="Genomic_DNA"/>
</dbReference>
<evidence type="ECO:0000313" key="2">
    <source>
        <dbReference type="Proteomes" id="UP001260534"/>
    </source>
</evidence>
<dbReference type="RefSeq" id="WP_209230436.1">
    <property type="nucleotide sequence ID" value="NZ_JAGHXG010000007.1"/>
</dbReference>
<organism evidence="1 2">
    <name type="scientific">Xanthomonas hawaiiensis</name>
    <dbReference type="NCBI Taxonomy" id="3003247"/>
    <lineage>
        <taxon>Bacteria</taxon>
        <taxon>Pseudomonadati</taxon>
        <taxon>Pseudomonadota</taxon>
        <taxon>Gammaproteobacteria</taxon>
        <taxon>Lysobacterales</taxon>
        <taxon>Lysobacteraceae</taxon>
        <taxon>Xanthomonas</taxon>
    </lineage>
</organism>
<accession>A0ABU2I4X4</accession>
<gene>
    <name evidence="1" type="ORF">PNQ69_10515</name>
</gene>
<name>A0ABU2I4X4_9XANT</name>
<reference evidence="1 2" key="1">
    <citation type="submission" date="2023-01" db="EMBL/GenBank/DDBJ databases">
        <title>Xanthomonas hawaiianensis sp. nov. isolated from Araceae family in Hawaii.</title>
        <authorList>
            <person name="Chunag S.-C."/>
            <person name="Dobhal S."/>
            <person name="Alvarez A."/>
            <person name="Arif M."/>
        </authorList>
    </citation>
    <scope>NUCLEOTIDE SEQUENCE [LARGE SCALE GENOMIC DNA]</scope>
    <source>
        <strain evidence="1 2">A2111</strain>
    </source>
</reference>
<comment type="caution">
    <text evidence="1">The sequence shown here is derived from an EMBL/GenBank/DDBJ whole genome shotgun (WGS) entry which is preliminary data.</text>
</comment>
<sequence>MSTSDLSTSHLDALKGQLRELKVGQPPHPWRQVKTVAVSGLHSIGFDIDSEYLLVISSAGRGVIDCDTGQKVSRDYEESYEGEEFLEANGIGPLQGKRIRTSGLMGGGLPLGTSDGWHIELVTLDWPTREIILVEPFSSLYGARYGKPAIFHKICAEYELRASGFSYTGKTLVIATSSDIVIFSRGGS</sequence>
<proteinExistence type="predicted"/>
<keyword evidence="2" id="KW-1185">Reference proteome</keyword>
<dbReference type="Proteomes" id="UP001260534">
    <property type="component" value="Unassembled WGS sequence"/>
</dbReference>
<protein>
    <submittedName>
        <fullName evidence="1">Uncharacterized protein</fullName>
    </submittedName>
</protein>
<evidence type="ECO:0000313" key="1">
    <source>
        <dbReference type="EMBL" id="MDS9993209.1"/>
    </source>
</evidence>